<sequence>MLARLVTQPRYFFKEQTKYRGTRTQSMLVVAIGIAFALTHVGAYYQLGDTAIDLYEVIILHVALSLAVPFGIWLTSTILMAMVSRILSRGLLIGELFRLVGWGLYPLLVAGLIQSAGRLYAIQGTAAPELGLFSHLSYEWEQYGTYLETANNDPVFLVATLLAVAAVLYAGYLWTIAVKELSHFDNVEIATSTALIISAIPTTLCLLWIAAPFYL</sequence>
<comment type="subcellular location">
    <subcellularLocation>
        <location evidence="1">Membrane</location>
        <topology evidence="1">Multi-pass membrane protein</topology>
    </subcellularLocation>
</comment>
<keyword evidence="8" id="KW-1185">Reference proteome</keyword>
<keyword evidence="2 5" id="KW-0812">Transmembrane</keyword>
<feature type="transmembrane region" description="Helical" evidence="5">
    <location>
        <begin position="58"/>
        <end position="84"/>
    </location>
</feature>
<protein>
    <submittedName>
        <fullName evidence="7">YIP1 family protein</fullName>
    </submittedName>
</protein>
<feature type="domain" description="Yip1" evidence="6">
    <location>
        <begin position="5"/>
        <end position="209"/>
    </location>
</feature>
<evidence type="ECO:0000256" key="1">
    <source>
        <dbReference type="ARBA" id="ARBA00004141"/>
    </source>
</evidence>
<evidence type="ECO:0000313" key="7">
    <source>
        <dbReference type="EMBL" id="MCU4751241.1"/>
    </source>
</evidence>
<dbReference type="AlphaFoldDB" id="A0AAP3E5C5"/>
<feature type="transmembrane region" description="Helical" evidence="5">
    <location>
        <begin position="189"/>
        <end position="211"/>
    </location>
</feature>
<organism evidence="7 8">
    <name type="scientific">Natronosalvus hydrolyticus</name>
    <dbReference type="NCBI Taxonomy" id="2979988"/>
    <lineage>
        <taxon>Archaea</taxon>
        <taxon>Methanobacteriati</taxon>
        <taxon>Methanobacteriota</taxon>
        <taxon>Stenosarchaea group</taxon>
        <taxon>Halobacteria</taxon>
        <taxon>Halobacteriales</taxon>
        <taxon>Natrialbaceae</taxon>
        <taxon>Natronosalvus</taxon>
    </lineage>
</organism>
<reference evidence="7 8" key="1">
    <citation type="submission" date="2022-09" db="EMBL/GenBank/DDBJ databases">
        <title>Enrichment on poylsaccharides allowed isolation of novel metabolic and taxonomic groups of Haloarchaea.</title>
        <authorList>
            <person name="Sorokin D.Y."/>
            <person name="Elcheninov A.G."/>
            <person name="Khizhniak T.V."/>
            <person name="Kolganova T.V."/>
            <person name="Kublanov I.V."/>
        </authorList>
    </citation>
    <scope>NUCLEOTIDE SEQUENCE [LARGE SCALE GENOMIC DNA]</scope>
    <source>
        <strain evidence="7 8">AArc-curdl1</strain>
    </source>
</reference>
<evidence type="ECO:0000259" key="6">
    <source>
        <dbReference type="Pfam" id="PF04893"/>
    </source>
</evidence>
<dbReference type="GeneID" id="73533151"/>
<feature type="transmembrane region" description="Helical" evidence="5">
    <location>
        <begin position="96"/>
        <end position="113"/>
    </location>
</feature>
<evidence type="ECO:0000256" key="5">
    <source>
        <dbReference type="SAM" id="Phobius"/>
    </source>
</evidence>
<evidence type="ECO:0000256" key="3">
    <source>
        <dbReference type="ARBA" id="ARBA00022989"/>
    </source>
</evidence>
<dbReference type="RefSeq" id="WP_254810859.1">
    <property type="nucleotide sequence ID" value="NZ_JAOPJZ010000002.1"/>
</dbReference>
<dbReference type="Proteomes" id="UP001321047">
    <property type="component" value="Unassembled WGS sequence"/>
</dbReference>
<feature type="transmembrane region" description="Helical" evidence="5">
    <location>
        <begin position="155"/>
        <end position="177"/>
    </location>
</feature>
<feature type="transmembrane region" description="Helical" evidence="5">
    <location>
        <begin position="27"/>
        <end position="46"/>
    </location>
</feature>
<name>A0AAP3E5C5_9EURY</name>
<gene>
    <name evidence="7" type="ORF">OB919_04465</name>
</gene>
<evidence type="ECO:0000256" key="4">
    <source>
        <dbReference type="ARBA" id="ARBA00023136"/>
    </source>
</evidence>
<dbReference type="EMBL" id="JAOPJZ010000002">
    <property type="protein sequence ID" value="MCU4751241.1"/>
    <property type="molecule type" value="Genomic_DNA"/>
</dbReference>
<accession>A0AAP3E5C5</accession>
<dbReference type="InterPro" id="IPR006977">
    <property type="entry name" value="Yip1_dom"/>
</dbReference>
<evidence type="ECO:0000313" key="8">
    <source>
        <dbReference type="Proteomes" id="UP001321047"/>
    </source>
</evidence>
<keyword evidence="4 5" id="KW-0472">Membrane</keyword>
<evidence type="ECO:0000256" key="2">
    <source>
        <dbReference type="ARBA" id="ARBA00022692"/>
    </source>
</evidence>
<dbReference type="Pfam" id="PF04893">
    <property type="entry name" value="Yip1"/>
    <property type="match status" value="1"/>
</dbReference>
<dbReference type="GO" id="GO:0016020">
    <property type="term" value="C:membrane"/>
    <property type="evidence" value="ECO:0007669"/>
    <property type="project" value="UniProtKB-SubCell"/>
</dbReference>
<keyword evidence="3 5" id="KW-1133">Transmembrane helix</keyword>
<comment type="caution">
    <text evidence="7">The sequence shown here is derived from an EMBL/GenBank/DDBJ whole genome shotgun (WGS) entry which is preliminary data.</text>
</comment>
<proteinExistence type="predicted"/>